<sequence>MKIPTKINEFSPPLSYNRLKPLINQLDPVQRLILSPSVEPNYPENSRLNRWYCQKGDETFIKRNKPIKQFGSPKKIKLKPNRQRCYLDRILDRSSSERNDSFTDYPE</sequence>
<accession>A0A834M881</accession>
<dbReference type="Proteomes" id="UP000625711">
    <property type="component" value="Unassembled WGS sequence"/>
</dbReference>
<keyword evidence="2" id="KW-1185">Reference proteome</keyword>
<gene>
    <name evidence="1" type="ORF">GWI33_013029</name>
</gene>
<protein>
    <submittedName>
        <fullName evidence="1">Uncharacterized protein</fullName>
    </submittedName>
</protein>
<dbReference type="AlphaFoldDB" id="A0A834M881"/>
<comment type="caution">
    <text evidence="1">The sequence shown here is derived from an EMBL/GenBank/DDBJ whole genome shotgun (WGS) entry which is preliminary data.</text>
</comment>
<organism evidence="1 2">
    <name type="scientific">Rhynchophorus ferrugineus</name>
    <name type="common">Red palm weevil</name>
    <name type="synonym">Curculio ferrugineus</name>
    <dbReference type="NCBI Taxonomy" id="354439"/>
    <lineage>
        <taxon>Eukaryota</taxon>
        <taxon>Metazoa</taxon>
        <taxon>Ecdysozoa</taxon>
        <taxon>Arthropoda</taxon>
        <taxon>Hexapoda</taxon>
        <taxon>Insecta</taxon>
        <taxon>Pterygota</taxon>
        <taxon>Neoptera</taxon>
        <taxon>Endopterygota</taxon>
        <taxon>Coleoptera</taxon>
        <taxon>Polyphaga</taxon>
        <taxon>Cucujiformia</taxon>
        <taxon>Curculionidae</taxon>
        <taxon>Dryophthorinae</taxon>
        <taxon>Rhynchophorus</taxon>
    </lineage>
</organism>
<evidence type="ECO:0000313" key="1">
    <source>
        <dbReference type="EMBL" id="KAF7274303.1"/>
    </source>
</evidence>
<name>A0A834M881_RHYFE</name>
<reference evidence="1" key="1">
    <citation type="submission" date="2020-08" db="EMBL/GenBank/DDBJ databases">
        <title>Genome sequencing and assembly of the red palm weevil Rhynchophorus ferrugineus.</title>
        <authorList>
            <person name="Dias G.B."/>
            <person name="Bergman C.M."/>
            <person name="Manee M."/>
        </authorList>
    </citation>
    <scope>NUCLEOTIDE SEQUENCE</scope>
    <source>
        <strain evidence="1">AA-2017</strain>
        <tissue evidence="1">Whole larva</tissue>
    </source>
</reference>
<proteinExistence type="predicted"/>
<feature type="non-terminal residue" evidence="1">
    <location>
        <position position="107"/>
    </location>
</feature>
<dbReference type="EMBL" id="JAACXV010012930">
    <property type="protein sequence ID" value="KAF7274303.1"/>
    <property type="molecule type" value="Genomic_DNA"/>
</dbReference>
<evidence type="ECO:0000313" key="2">
    <source>
        <dbReference type="Proteomes" id="UP000625711"/>
    </source>
</evidence>